<evidence type="ECO:0000313" key="2">
    <source>
        <dbReference type="EMBL" id="RGS36232.1"/>
    </source>
</evidence>
<dbReference type="Proteomes" id="UP000061809">
    <property type="component" value="Chromosome"/>
</dbReference>
<dbReference type="KEGG" id="bcel:BcellWH2_02934"/>
<dbReference type="AlphaFoldDB" id="A0A0P0G1C2"/>
<dbReference type="EMBL" id="QRVJ01000010">
    <property type="protein sequence ID" value="RGS36232.1"/>
    <property type="molecule type" value="Genomic_DNA"/>
</dbReference>
<evidence type="ECO:0000313" key="1">
    <source>
        <dbReference type="EMBL" id="ALJ60172.1"/>
    </source>
</evidence>
<accession>A0A0P0G1C2</accession>
<reference evidence="2 4" key="2">
    <citation type="submission" date="2018-08" db="EMBL/GenBank/DDBJ databases">
        <title>A genome reference for cultivated species of the human gut microbiota.</title>
        <authorList>
            <person name="Zou Y."/>
            <person name="Xue W."/>
            <person name="Luo G."/>
        </authorList>
    </citation>
    <scope>NUCLEOTIDE SEQUENCE [LARGE SCALE GENOMIC DNA]</scope>
    <source>
        <strain evidence="2 4">AF22-3AC</strain>
    </source>
</reference>
<evidence type="ECO:0000313" key="4">
    <source>
        <dbReference type="Proteomes" id="UP000283341"/>
    </source>
</evidence>
<evidence type="ECO:0008006" key="5">
    <source>
        <dbReference type="Google" id="ProtNLM"/>
    </source>
</evidence>
<dbReference type="EMBL" id="CP012801">
    <property type="protein sequence ID" value="ALJ60172.1"/>
    <property type="molecule type" value="Genomic_DNA"/>
</dbReference>
<name>A0A0P0G1C2_9BACE</name>
<reference evidence="1 3" key="1">
    <citation type="journal article" date="2015" name="Science">
        <title>Genetic determinants of in vivo fitness and diet responsiveness in multiple human gut Bacteroides.</title>
        <authorList>
            <person name="Wu M."/>
            <person name="McNulty N.P."/>
            <person name="Rodionov D.A."/>
            <person name="Khoroshkin M.S."/>
            <person name="Griffin N.W."/>
            <person name="Cheng J."/>
            <person name="Latreille P."/>
            <person name="Kerstetter R.A."/>
            <person name="Terrapon N."/>
            <person name="Henrissat B."/>
            <person name="Osterman A.L."/>
            <person name="Gordon J.I."/>
        </authorList>
    </citation>
    <scope>NUCLEOTIDE SEQUENCE [LARGE SCALE GENOMIC DNA]</scope>
    <source>
        <strain evidence="1 3">WH2</strain>
    </source>
</reference>
<protein>
    <recommendedName>
        <fullName evidence="5">SH3 domain-containing protein</fullName>
    </recommendedName>
</protein>
<organism evidence="1 3">
    <name type="scientific">Bacteroides cellulosilyticus</name>
    <dbReference type="NCBI Taxonomy" id="246787"/>
    <lineage>
        <taxon>Bacteria</taxon>
        <taxon>Pseudomonadati</taxon>
        <taxon>Bacteroidota</taxon>
        <taxon>Bacteroidia</taxon>
        <taxon>Bacteroidales</taxon>
        <taxon>Bacteroidaceae</taxon>
        <taxon>Bacteroides</taxon>
    </lineage>
</organism>
<gene>
    <name evidence="1" type="ORF">BcellWH2_02934</name>
    <name evidence="2" type="ORF">DWX97_12725</name>
</gene>
<evidence type="ECO:0000313" key="3">
    <source>
        <dbReference type="Proteomes" id="UP000061809"/>
    </source>
</evidence>
<sequence length="544" mass="59723">MRNLIYGLLSVGALICSEAHTQAQNMNLAGVYEANEKANGGVRQLYAVLDFNTSQAKDFTQLFTGKTAQFQLLPEDFMNVKKLKKRFAGNTSAGFVRYREKFLLAITEELKLTNPRLEAGMIVADWENHSGVKGTCGIIVKEDKSIEFVGLTNLNRDLNPDGLTVACVEDRCLADVPRAKGTPEGVEHFVREYEKRFIKTTVTSCDPEIKVEFKGCEQVGQLVQIHLLITNQSQMEFKMAVDGTESMATDKEGNIYKDITFNFGEQSGNGKANCFMAKATPVKCTVIIPVKNGRVHLFNKVTIRSYGMGSAIFTGNHLQLDNVPVMQSVSVEEEEEFVPNASQPQSPQELVGQLPEKLPNQLIAVVKGGVNLRKGASTTAALAGKAALGEVFAFVGTEGSWNVGISSQTGEKVYIAKSMSKVVDTGVGILNTVFYTSTYANHYLNSNPTTGFERNSDYTFWTRQGDKISTVYATFNVNTTTMTGRMSSTSVNYKGQLKGWYIVLDEKVDVGGNLIEKVTPIYVYPDSNEDAVYVNGVKFVAEGI</sequence>
<proteinExistence type="predicted"/>
<dbReference type="Proteomes" id="UP000283341">
    <property type="component" value="Unassembled WGS sequence"/>
</dbReference>
<dbReference type="PATRIC" id="fig|246787.4.peg.3034"/>
<dbReference type="RefSeq" id="WP_029426416.1">
    <property type="nucleotide sequence ID" value="NZ_CP012801.1"/>
</dbReference>